<dbReference type="AlphaFoldDB" id="A0AAV9VIL5"/>
<evidence type="ECO:0000256" key="1">
    <source>
        <dbReference type="SAM" id="MobiDB-lite"/>
    </source>
</evidence>
<organism evidence="2 3">
    <name type="scientific">Orbilia blumenaviensis</name>
    <dbReference type="NCBI Taxonomy" id="1796055"/>
    <lineage>
        <taxon>Eukaryota</taxon>
        <taxon>Fungi</taxon>
        <taxon>Dikarya</taxon>
        <taxon>Ascomycota</taxon>
        <taxon>Pezizomycotina</taxon>
        <taxon>Orbiliomycetes</taxon>
        <taxon>Orbiliales</taxon>
        <taxon>Orbiliaceae</taxon>
        <taxon>Orbilia</taxon>
    </lineage>
</organism>
<protein>
    <submittedName>
        <fullName evidence="2">Uncharacterized protein</fullName>
    </submittedName>
</protein>
<evidence type="ECO:0000313" key="2">
    <source>
        <dbReference type="EMBL" id="KAK6360929.1"/>
    </source>
</evidence>
<dbReference type="EMBL" id="JAVHNS010000003">
    <property type="protein sequence ID" value="KAK6360929.1"/>
    <property type="molecule type" value="Genomic_DNA"/>
</dbReference>
<feature type="compositionally biased region" description="Basic residues" evidence="1">
    <location>
        <begin position="370"/>
        <end position="381"/>
    </location>
</feature>
<gene>
    <name evidence="2" type="ORF">TWF730_007044</name>
</gene>
<comment type="caution">
    <text evidence="2">The sequence shown here is derived from an EMBL/GenBank/DDBJ whole genome shotgun (WGS) entry which is preliminary data.</text>
</comment>
<reference evidence="2 3" key="1">
    <citation type="submission" date="2019-10" db="EMBL/GenBank/DDBJ databases">
        <authorList>
            <person name="Palmer J.M."/>
        </authorList>
    </citation>
    <scope>NUCLEOTIDE SEQUENCE [LARGE SCALE GENOMIC DNA]</scope>
    <source>
        <strain evidence="2 3">TWF730</strain>
    </source>
</reference>
<feature type="region of interest" description="Disordered" evidence="1">
    <location>
        <begin position="349"/>
        <end position="389"/>
    </location>
</feature>
<keyword evidence="3" id="KW-1185">Reference proteome</keyword>
<dbReference type="Proteomes" id="UP001373714">
    <property type="component" value="Unassembled WGS sequence"/>
</dbReference>
<name>A0AAV9VIL5_9PEZI</name>
<sequence length="454" mass="50805">MMNAYGAGYHSGAMYPNSSNNQAHNSSSSEHNINFLSSKIHYDGENGGFAFPPSRVARECPYILQSAVRHQYPRNFAPYNSQLPSQGSVNDDAIDPELYSNPVDLGPPQLQQGYSGSENPTIEYDNWDRYPDSQRENAIDAYNTLSLMGPLDERLNAGSNPVDLGPPQLQQDYFGSGNPTIEYDDWSRYPDSQRENAIDAYSTPSLMGPLDERPNAGALVAPQSFNDTWDLSDPEIRPDSFFFHAPPCLLHTVDAAVGLPTQVYEVETQQQVSPYLVNQTQRSRVLPELVYHSPVARIETANAPRGLYGPLHDQHTSLQTIRLTQQPDLGELHNHLAGPEAGIPPHMYNDGTSVHAPSPRTMLATPTGTRKPRKRAPSRHIRPLDPSSPTLNSPPLVCAHCWFPECPNVMWSEKREKARDNLYHHHQKKAHPGWKKKVHERCWFSELRSPSSSS</sequence>
<accession>A0AAV9VIL5</accession>
<proteinExistence type="predicted"/>
<evidence type="ECO:0000313" key="3">
    <source>
        <dbReference type="Proteomes" id="UP001373714"/>
    </source>
</evidence>